<dbReference type="Pfam" id="PF00226">
    <property type="entry name" value="DnaJ"/>
    <property type="match status" value="1"/>
</dbReference>
<dbReference type="PROSITE" id="PS50076">
    <property type="entry name" value="DNAJ_2"/>
    <property type="match status" value="1"/>
</dbReference>
<evidence type="ECO:0000256" key="6">
    <source>
        <dbReference type="ARBA" id="ARBA00023186"/>
    </source>
</evidence>
<organism evidence="10 11">
    <name type="scientific">Psychromonas aquatilis</name>
    <dbReference type="NCBI Taxonomy" id="2005072"/>
    <lineage>
        <taxon>Bacteria</taxon>
        <taxon>Pseudomonadati</taxon>
        <taxon>Pseudomonadota</taxon>
        <taxon>Gammaproteobacteria</taxon>
        <taxon>Alteromonadales</taxon>
        <taxon>Psychromonadaceae</taxon>
        <taxon>Psychromonas</taxon>
    </lineage>
</organism>
<keyword evidence="6 7" id="KW-0143">Chaperone</keyword>
<feature type="transmembrane region" description="Helical" evidence="8">
    <location>
        <begin position="7"/>
        <end position="29"/>
    </location>
</feature>
<feature type="topological domain" description="Periplasmic" evidence="7">
    <location>
        <begin position="1"/>
        <end position="6"/>
    </location>
</feature>
<dbReference type="HAMAP" id="MF_01153">
    <property type="entry name" value="DjlA"/>
    <property type="match status" value="1"/>
</dbReference>
<evidence type="ECO:0000256" key="5">
    <source>
        <dbReference type="ARBA" id="ARBA00023136"/>
    </source>
</evidence>
<dbReference type="SMART" id="SM00271">
    <property type="entry name" value="DnaJ"/>
    <property type="match status" value="1"/>
</dbReference>
<protein>
    <recommendedName>
        <fullName evidence="7">Co-chaperone protein DjlA</fullName>
    </recommendedName>
</protein>
<evidence type="ECO:0000256" key="8">
    <source>
        <dbReference type="SAM" id="Phobius"/>
    </source>
</evidence>
<dbReference type="InterPro" id="IPR023749">
    <property type="entry name" value="DjlA"/>
</dbReference>
<dbReference type="RefSeq" id="WP_341597330.1">
    <property type="nucleotide sequence ID" value="NZ_JBAKAZ010000019.1"/>
</dbReference>
<keyword evidence="5 7" id="KW-0472">Membrane</keyword>
<dbReference type="EMBL" id="JBAKAZ010000019">
    <property type="protein sequence ID" value="MEL0629321.1"/>
    <property type="molecule type" value="Genomic_DNA"/>
</dbReference>
<comment type="caution">
    <text evidence="10">The sequence shown here is derived from an EMBL/GenBank/DDBJ whole genome shotgun (WGS) entry which is preliminary data.</text>
</comment>
<comment type="subunit">
    <text evidence="7">Homodimer.</text>
</comment>
<comment type="domain">
    <text evidence="7">The transmembrane domain is a dimerization domain.</text>
</comment>
<evidence type="ECO:0000256" key="1">
    <source>
        <dbReference type="ARBA" id="ARBA00022475"/>
    </source>
</evidence>
<keyword evidence="3 7" id="KW-0812">Transmembrane</keyword>
<dbReference type="InterPro" id="IPR007791">
    <property type="entry name" value="DjlA_N"/>
</dbReference>
<evidence type="ECO:0000256" key="7">
    <source>
        <dbReference type="HAMAP-Rule" id="MF_01153"/>
    </source>
</evidence>
<dbReference type="PRINTS" id="PR00625">
    <property type="entry name" value="JDOMAIN"/>
</dbReference>
<dbReference type="CDD" id="cd06257">
    <property type="entry name" value="DnaJ"/>
    <property type="match status" value="1"/>
</dbReference>
<dbReference type="InterPro" id="IPR036869">
    <property type="entry name" value="J_dom_sf"/>
</dbReference>
<dbReference type="NCBIfam" id="NF006948">
    <property type="entry name" value="PRK09430.1"/>
    <property type="match status" value="1"/>
</dbReference>
<keyword evidence="1 7" id="KW-1003">Cell membrane</keyword>
<dbReference type="InterPro" id="IPR029024">
    <property type="entry name" value="TerB-like"/>
</dbReference>
<evidence type="ECO:0000259" key="9">
    <source>
        <dbReference type="PROSITE" id="PS50076"/>
    </source>
</evidence>
<dbReference type="InterPro" id="IPR050817">
    <property type="entry name" value="DjlA_DnaK_co-chaperone"/>
</dbReference>
<evidence type="ECO:0000313" key="11">
    <source>
        <dbReference type="Proteomes" id="UP001369082"/>
    </source>
</evidence>
<keyword evidence="11" id="KW-1185">Reference proteome</keyword>
<accession>A0ABU9GPS8</accession>
<dbReference type="Pfam" id="PF05099">
    <property type="entry name" value="TerB"/>
    <property type="match status" value="1"/>
</dbReference>
<dbReference type="PANTHER" id="PTHR24074">
    <property type="entry name" value="CO-CHAPERONE PROTEIN DJLA"/>
    <property type="match status" value="1"/>
</dbReference>
<keyword evidence="2 7" id="KW-0997">Cell inner membrane</keyword>
<evidence type="ECO:0000256" key="4">
    <source>
        <dbReference type="ARBA" id="ARBA00022989"/>
    </source>
</evidence>
<evidence type="ECO:0000313" key="10">
    <source>
        <dbReference type="EMBL" id="MEL0629321.1"/>
    </source>
</evidence>
<comment type="function">
    <text evidence="7">Regulatory DnaK co-chaperone. Direct interaction between DnaK and DjlA is needed for the induction of the wcaABCDE operon, involved in the synthesis of a colanic acid polysaccharide capsule, possibly through activation of the RcsB/RcsC phosphotransfer signaling pathway. The colanic acid capsule may help the bacterium survive conditions outside the host.</text>
</comment>
<dbReference type="Gene3D" id="1.10.287.110">
    <property type="entry name" value="DnaJ domain"/>
    <property type="match status" value="1"/>
</dbReference>
<comment type="subcellular location">
    <subcellularLocation>
        <location evidence="7">Cell inner membrane</location>
        <topology evidence="7">Single-pass type III membrane protein</topology>
    </subcellularLocation>
</comment>
<dbReference type="CDD" id="cd07316">
    <property type="entry name" value="terB_like_DjlA"/>
    <property type="match status" value="1"/>
</dbReference>
<feature type="topological domain" description="Cytoplasmic" evidence="7">
    <location>
        <begin position="31"/>
        <end position="271"/>
    </location>
</feature>
<gene>
    <name evidence="7 10" type="primary">djlA</name>
    <name evidence="10" type="ORF">V6256_06845</name>
</gene>
<reference evidence="10 11" key="1">
    <citation type="submission" date="2024-02" db="EMBL/GenBank/DDBJ databases">
        <title>Bacteria isolated from the canopy kelp, Nereocystis luetkeana.</title>
        <authorList>
            <person name="Pfister C.A."/>
            <person name="Younker I.T."/>
            <person name="Light S.H."/>
        </authorList>
    </citation>
    <scope>NUCLEOTIDE SEQUENCE [LARGE SCALE GENOMIC DNA]</scope>
    <source>
        <strain evidence="10 11">TI.1.05</strain>
    </source>
</reference>
<dbReference type="InterPro" id="IPR001623">
    <property type="entry name" value="DnaJ_domain"/>
</dbReference>
<sequence length="271" mass="30337">MRIWGKLIGGFFGFMFGHFLGLVIGIWLGHRFDSAVGRKFSFQDGILGGRGNSADKQKIFFETAFSVMGHVAKSKGQVTQTDIQIANAYMDQMNLHGEARVHAQNAFKAGKAADFALTESLQLFVQTLRGERNVLQMFLAIQVQVACSDGVIEPQEQKVLLIIAENLGFSHFELERLIQMIQGQQQFHRGGQSGQQYNKADSEADAYKVLGIESTATDKEVKRAYRKLMSQNHPDKLASKGLPDEMMELAKEKAQDIQKAYEVLRNSRGFK</sequence>
<evidence type="ECO:0000256" key="3">
    <source>
        <dbReference type="ARBA" id="ARBA00022692"/>
    </source>
</evidence>
<name>A0ABU9GPS8_9GAMM</name>
<feature type="domain" description="J" evidence="9">
    <location>
        <begin position="205"/>
        <end position="271"/>
    </location>
</feature>
<dbReference type="Gene3D" id="1.10.3680.10">
    <property type="entry name" value="TerB-like"/>
    <property type="match status" value="1"/>
</dbReference>
<dbReference type="Proteomes" id="UP001369082">
    <property type="component" value="Unassembled WGS sequence"/>
</dbReference>
<evidence type="ECO:0000256" key="2">
    <source>
        <dbReference type="ARBA" id="ARBA00022519"/>
    </source>
</evidence>
<keyword evidence="4 7" id="KW-1133">Transmembrane helix</keyword>
<proteinExistence type="inferred from homology"/>
<dbReference type="SUPFAM" id="SSF46565">
    <property type="entry name" value="Chaperone J-domain"/>
    <property type="match status" value="1"/>
</dbReference>